<name>A0A1H9T0A5_9GAMM</name>
<evidence type="ECO:0000313" key="2">
    <source>
        <dbReference type="Proteomes" id="UP000198505"/>
    </source>
</evidence>
<dbReference type="STRING" id="416874.SAMN04487958_104126"/>
<dbReference type="EMBL" id="FOGS01000004">
    <property type="protein sequence ID" value="SER90578.1"/>
    <property type="molecule type" value="Genomic_DNA"/>
</dbReference>
<accession>A0A1H9T0A5</accession>
<dbReference type="Proteomes" id="UP000198505">
    <property type="component" value="Unassembled WGS sequence"/>
</dbReference>
<evidence type="ECO:0000313" key="1">
    <source>
        <dbReference type="EMBL" id="SER90578.1"/>
    </source>
</evidence>
<dbReference type="RefSeq" id="WP_092826773.1">
    <property type="nucleotide sequence ID" value="NZ_FOGS01000004.1"/>
</dbReference>
<dbReference type="NCBIfam" id="NF042945">
    <property type="entry name" value="DUF4297_antiphage"/>
    <property type="match status" value="1"/>
</dbReference>
<dbReference type="AlphaFoldDB" id="A0A1H9T0A5"/>
<proteinExistence type="predicted"/>
<keyword evidence="2" id="KW-1185">Reference proteome</keyword>
<organism evidence="1 2">
    <name type="scientific">Vreelandella subterranea</name>
    <dbReference type="NCBI Taxonomy" id="416874"/>
    <lineage>
        <taxon>Bacteria</taxon>
        <taxon>Pseudomonadati</taxon>
        <taxon>Pseudomonadota</taxon>
        <taxon>Gammaproteobacteria</taxon>
        <taxon>Oceanospirillales</taxon>
        <taxon>Halomonadaceae</taxon>
        <taxon>Vreelandella</taxon>
    </lineage>
</organism>
<reference evidence="2" key="1">
    <citation type="submission" date="2016-10" db="EMBL/GenBank/DDBJ databases">
        <authorList>
            <person name="Varghese N."/>
            <person name="Submissions S."/>
        </authorList>
    </citation>
    <scope>NUCLEOTIDE SEQUENCE [LARGE SCALE GENOMIC DNA]</scope>
    <source>
        <strain evidence="2">CGMCC 1.6495</strain>
    </source>
</reference>
<sequence length="412" mass="47579">MSNRSAHATIKGYFYQFDHTIVSILNASAPQSRVIVEGIEDIDLDDGDYSALVQCKYYEGTTYNHSVIKDAVIQMLRHYSTAGCPTDQNFRYRVYGHYKEGQGKLPADFDLEFLKKNFLTYNHERVVHEEHTELGVNDTQLENFRSQLDIDIHAPSYDDQQSNVIRLLVSQIPGCNAEDAKVFYYPNAINVIQSLAIQSDINSRKITKSRFVKEVNRKEVVFSLWLQEKFGNDYYAKLIKKKFFKHTSTKIPKASRIFIIDINGELRISDFTTLLVKIGNTFSHVEHTRTPQSDRFCPYILIRGNSEDDLVSLKTNLFRQGVNFNDGYPFKGAEFYPDYLVTEPSKENKIRLKFIPEVDQLAPVISEIRGSVIEIFDFYKDHPVDLKYLPTGESYNTIKVNSAYFIDEVLRS</sequence>
<protein>
    <submittedName>
        <fullName evidence="1">Uncharacterized protein</fullName>
    </submittedName>
</protein>
<gene>
    <name evidence="1" type="ORF">SAMN04487958_104126</name>
</gene>